<proteinExistence type="predicted"/>
<dbReference type="Gene3D" id="3.40.50.1820">
    <property type="entry name" value="alpha/beta hydrolase"/>
    <property type="match status" value="1"/>
</dbReference>
<accession>A0A7W9YCT0</accession>
<protein>
    <submittedName>
        <fullName evidence="1">Pimeloyl-ACP methyl ester carboxylesterase</fullName>
    </submittedName>
</protein>
<reference evidence="1 2" key="1">
    <citation type="submission" date="2020-08" db="EMBL/GenBank/DDBJ databases">
        <title>Genomic Encyclopedia of Type Strains, Phase IV (KMG-IV): sequencing the most valuable type-strain genomes for metagenomic binning, comparative biology and taxonomic classification.</title>
        <authorList>
            <person name="Goeker M."/>
        </authorList>
    </citation>
    <scope>NUCLEOTIDE SEQUENCE [LARGE SCALE GENOMIC DNA]</scope>
    <source>
        <strain evidence="1 2">DSM 100734</strain>
    </source>
</reference>
<dbReference type="RefSeq" id="WP_183998079.1">
    <property type="nucleotide sequence ID" value="NZ_BMHW01000017.1"/>
</dbReference>
<comment type="caution">
    <text evidence="1">The sequence shown here is derived from an EMBL/GenBank/DDBJ whole genome shotgun (WGS) entry which is preliminary data.</text>
</comment>
<dbReference type="InterPro" id="IPR029058">
    <property type="entry name" value="AB_hydrolase_fold"/>
</dbReference>
<dbReference type="SUPFAM" id="SSF53474">
    <property type="entry name" value="alpha/beta-Hydrolases"/>
    <property type="match status" value="1"/>
</dbReference>
<evidence type="ECO:0000313" key="2">
    <source>
        <dbReference type="Proteomes" id="UP000547879"/>
    </source>
</evidence>
<keyword evidence="2" id="KW-1185">Reference proteome</keyword>
<organism evidence="1 2">
    <name type="scientific">Rhizobium wenxiniae</name>
    <dbReference type="NCBI Taxonomy" id="1737357"/>
    <lineage>
        <taxon>Bacteria</taxon>
        <taxon>Pseudomonadati</taxon>
        <taxon>Pseudomonadota</taxon>
        <taxon>Alphaproteobacteria</taxon>
        <taxon>Hyphomicrobiales</taxon>
        <taxon>Rhizobiaceae</taxon>
        <taxon>Rhizobium/Agrobacterium group</taxon>
        <taxon>Rhizobium</taxon>
    </lineage>
</organism>
<dbReference type="AlphaFoldDB" id="A0A7W9YCT0"/>
<name>A0A7W9YCT0_9HYPH</name>
<evidence type="ECO:0000313" key="1">
    <source>
        <dbReference type="EMBL" id="MBB6166190.1"/>
    </source>
</evidence>
<sequence length="173" mass="17911">MISFTGIETGLAGFGLEMLADVAKGGAWYIGLLATPGAAETFFKGREQVLIGDFIIPAATVVRDAMTPRDVAELARGYAGEGGWSGALALYGSMLGEAEAIRAIAKDVPLTIPSMAIDRAGSDFTPQTLQAVHRGRVRAQAIEAVGHYIATEAPDKLAAALLAFFGGPSSEAN</sequence>
<gene>
    <name evidence="1" type="ORF">HNQ72_006041</name>
</gene>
<dbReference type="EMBL" id="JACHEG010000015">
    <property type="protein sequence ID" value="MBB6166190.1"/>
    <property type="molecule type" value="Genomic_DNA"/>
</dbReference>
<dbReference type="Proteomes" id="UP000547879">
    <property type="component" value="Unassembled WGS sequence"/>
</dbReference>